<gene>
    <name evidence="1" type="ORF">AAEO56_05360</name>
</gene>
<reference evidence="1 2" key="1">
    <citation type="submission" date="2024-04" db="EMBL/GenBank/DDBJ databases">
        <title>Flavobacterium sp. DGU11 16S ribosomal RNA gene Genome sequencing and assembly.</title>
        <authorList>
            <person name="Park S."/>
        </authorList>
    </citation>
    <scope>NUCLEOTIDE SEQUENCE [LARGE SCALE GENOMIC DNA]</scope>
    <source>
        <strain evidence="1 2">DGU11</strain>
    </source>
</reference>
<dbReference type="RefSeq" id="WP_341695993.1">
    <property type="nucleotide sequence ID" value="NZ_JBBYHR010000002.1"/>
</dbReference>
<sequence length="151" mass="17866">MESNIMDILGLLIVDDYILTSLIFQGNTLQTNIELLKKVSKHRQFEKNIIDDLIGKIGNIKSKRNLFIHGVWGEPYEFENDILIKCYESRLHIETEVKNGFTTTWTSKQKEHEFRLTYIRKLVIDIDHIILAQDSLINRLDQYLIENNTWE</sequence>
<evidence type="ECO:0000313" key="1">
    <source>
        <dbReference type="EMBL" id="MEL1243680.1"/>
    </source>
</evidence>
<dbReference type="EMBL" id="JBBYHR010000002">
    <property type="protein sequence ID" value="MEL1243680.1"/>
    <property type="molecule type" value="Genomic_DNA"/>
</dbReference>
<comment type="caution">
    <text evidence="1">The sequence shown here is derived from an EMBL/GenBank/DDBJ whole genome shotgun (WGS) entry which is preliminary data.</text>
</comment>
<evidence type="ECO:0000313" key="2">
    <source>
        <dbReference type="Proteomes" id="UP001464555"/>
    </source>
</evidence>
<name>A0ABU9HU43_9FLAO</name>
<proteinExistence type="predicted"/>
<protein>
    <recommendedName>
        <fullName evidence="3">Immunity protein 63</fullName>
    </recommendedName>
</protein>
<organism evidence="1 2">
    <name type="scientific">Flavobacterium arundinis</name>
    <dbReference type="NCBI Taxonomy" id="3139143"/>
    <lineage>
        <taxon>Bacteria</taxon>
        <taxon>Pseudomonadati</taxon>
        <taxon>Bacteroidota</taxon>
        <taxon>Flavobacteriia</taxon>
        <taxon>Flavobacteriales</taxon>
        <taxon>Flavobacteriaceae</taxon>
        <taxon>Flavobacterium</taxon>
    </lineage>
</organism>
<keyword evidence="2" id="KW-1185">Reference proteome</keyword>
<evidence type="ECO:0008006" key="3">
    <source>
        <dbReference type="Google" id="ProtNLM"/>
    </source>
</evidence>
<accession>A0ABU9HU43</accession>
<dbReference type="Proteomes" id="UP001464555">
    <property type="component" value="Unassembled WGS sequence"/>
</dbReference>